<evidence type="ECO:0000313" key="1">
    <source>
        <dbReference type="EMBL" id="KAK1274707.1"/>
    </source>
</evidence>
<protein>
    <submittedName>
        <fullName evidence="1">Uncharacterized protein</fullName>
    </submittedName>
</protein>
<reference evidence="1" key="1">
    <citation type="journal article" date="2023" name="Nat. Commun.">
        <title>Diploid and tetraploid genomes of Acorus and the evolution of monocots.</title>
        <authorList>
            <person name="Ma L."/>
            <person name="Liu K.W."/>
            <person name="Li Z."/>
            <person name="Hsiao Y.Y."/>
            <person name="Qi Y."/>
            <person name="Fu T."/>
            <person name="Tang G.D."/>
            <person name="Zhang D."/>
            <person name="Sun W.H."/>
            <person name="Liu D.K."/>
            <person name="Li Y."/>
            <person name="Chen G.Z."/>
            <person name="Liu X.D."/>
            <person name="Liao X.Y."/>
            <person name="Jiang Y.T."/>
            <person name="Yu X."/>
            <person name="Hao Y."/>
            <person name="Huang J."/>
            <person name="Zhao X.W."/>
            <person name="Ke S."/>
            <person name="Chen Y.Y."/>
            <person name="Wu W.L."/>
            <person name="Hsu J.L."/>
            <person name="Lin Y.F."/>
            <person name="Huang M.D."/>
            <person name="Li C.Y."/>
            <person name="Huang L."/>
            <person name="Wang Z.W."/>
            <person name="Zhao X."/>
            <person name="Zhong W.Y."/>
            <person name="Peng D.H."/>
            <person name="Ahmad S."/>
            <person name="Lan S."/>
            <person name="Zhang J.S."/>
            <person name="Tsai W.C."/>
            <person name="Van de Peer Y."/>
            <person name="Liu Z.J."/>
        </authorList>
    </citation>
    <scope>NUCLEOTIDE SEQUENCE</scope>
    <source>
        <strain evidence="1">SCP</strain>
    </source>
</reference>
<evidence type="ECO:0000313" key="2">
    <source>
        <dbReference type="Proteomes" id="UP001179952"/>
    </source>
</evidence>
<accession>A0AAV9BEC6</accession>
<reference evidence="1" key="2">
    <citation type="submission" date="2023-06" db="EMBL/GenBank/DDBJ databases">
        <authorList>
            <person name="Ma L."/>
            <person name="Liu K.-W."/>
            <person name="Li Z."/>
            <person name="Hsiao Y.-Y."/>
            <person name="Qi Y."/>
            <person name="Fu T."/>
            <person name="Tang G."/>
            <person name="Zhang D."/>
            <person name="Sun W.-H."/>
            <person name="Liu D.-K."/>
            <person name="Li Y."/>
            <person name="Chen G.-Z."/>
            <person name="Liu X.-D."/>
            <person name="Liao X.-Y."/>
            <person name="Jiang Y.-T."/>
            <person name="Yu X."/>
            <person name="Hao Y."/>
            <person name="Huang J."/>
            <person name="Zhao X.-W."/>
            <person name="Ke S."/>
            <person name="Chen Y.-Y."/>
            <person name="Wu W.-L."/>
            <person name="Hsu J.-L."/>
            <person name="Lin Y.-F."/>
            <person name="Huang M.-D."/>
            <person name="Li C.-Y."/>
            <person name="Huang L."/>
            <person name="Wang Z.-W."/>
            <person name="Zhao X."/>
            <person name="Zhong W.-Y."/>
            <person name="Peng D.-H."/>
            <person name="Ahmad S."/>
            <person name="Lan S."/>
            <person name="Zhang J.-S."/>
            <person name="Tsai W.-C."/>
            <person name="Van De Peer Y."/>
            <person name="Liu Z.-J."/>
        </authorList>
    </citation>
    <scope>NUCLEOTIDE SEQUENCE</scope>
    <source>
        <strain evidence="1">SCP</strain>
        <tissue evidence="1">Leaves</tissue>
    </source>
</reference>
<dbReference type="Proteomes" id="UP001179952">
    <property type="component" value="Unassembled WGS sequence"/>
</dbReference>
<name>A0AAV9BEC6_ACOGR</name>
<proteinExistence type="predicted"/>
<keyword evidence="2" id="KW-1185">Reference proteome</keyword>
<sequence>MYSYTSRFVSWFEQNPRSLTMCRCRILPSVCISAENPWSCEVGPPRPIAGNLFTATSSPLGMVPLYTMPAPPFPITFSSFKESKTSSHVKSRRWNAVSFHARASLARFNERALMMAATANAMEHTSNPITRRSLKDTVSGPFT</sequence>
<comment type="caution">
    <text evidence="1">The sequence shown here is derived from an EMBL/GenBank/DDBJ whole genome shotgun (WGS) entry which is preliminary data.</text>
</comment>
<gene>
    <name evidence="1" type="ORF">QJS04_geneDACA015931</name>
</gene>
<organism evidence="1 2">
    <name type="scientific">Acorus gramineus</name>
    <name type="common">Dwarf sweet flag</name>
    <dbReference type="NCBI Taxonomy" id="55184"/>
    <lineage>
        <taxon>Eukaryota</taxon>
        <taxon>Viridiplantae</taxon>
        <taxon>Streptophyta</taxon>
        <taxon>Embryophyta</taxon>
        <taxon>Tracheophyta</taxon>
        <taxon>Spermatophyta</taxon>
        <taxon>Magnoliopsida</taxon>
        <taxon>Liliopsida</taxon>
        <taxon>Acoraceae</taxon>
        <taxon>Acorus</taxon>
    </lineage>
</organism>
<dbReference type="AlphaFoldDB" id="A0AAV9BEC6"/>
<dbReference type="EMBL" id="JAUJYN010000003">
    <property type="protein sequence ID" value="KAK1274707.1"/>
    <property type="molecule type" value="Genomic_DNA"/>
</dbReference>